<proteinExistence type="predicted"/>
<sequence>MARRCHGLLVAAVALFAGIHANILSGDGLSPVEPLSPLDFKLELDDLGTPKFDSELKRADRLSARGTPIDHHLHTKRYGSGQPYWYESIPRVGFPAYGRNATYKVWRNVKDYGAVGDGVTDDTVAIQNAVNDGNRCGAYTGGYEGCSTPNFYGICGCDSQTTTPAIVYFPAGTYLLSTQVVQLYYTHFVGDANNLPVMKAASSFEGAGLFDTDPYIIYNDHAVPIEKDMHALHYQVSQGASLQNVVINMPTNPDCKHVGIYMENGSSQFFEDVIINGGFQGYWAGNQQLNVRNLTLNNCRTGIYQGWGWAWNYNGITFNNCDIGVEMISGGSRPTYNNIIFGDSVWNNCGIGLVTNFNASTMPTSAGGLILDHCRFVDTPIVLAQVNGTTIVDGCGAPDCQGTREIDLFVQGNTWSIYDALTVESDEKCYGAQASGARVQQEWPAASRPVKSPSLLDENGNFRARSRPQYEGVPLANFRSIVRDGGCPNDGVTDATQCVQDFFNSLTASPELIGFVDHGAYIITDTVNVPTNIRLIGEIWPYFMITGPKFQDESNPRVAFRVGQPGDVGTTELVEIMFQTRGPTPGAIITEWNLECTGPATCGMWDTHWRLGGTNGTQLQNYNCIKRPNRAHGASPTCFCAFLLLHVTSSTRNMMMSHNWGWVSDHELDREGKEQIDIYNGRGYLIESQGPLWMWGSSSEHSMLYNYQFANAANIYIGLLQSETAYMQTNPNSLSSFKPNATWNDPDFSWCFIQRCYKTIAVRVFNSTFLYSYGAGLYSFFENYDSACIATQNCDQERLVIDQSEGVYFYGLTNVAAEWFANVGGSLLVSALENEAFFGAAAAVLQYPYILFFSPFQLERKVEGVWRWFWFL</sequence>
<accession>A0A3M6XFT7</accession>
<keyword evidence="1" id="KW-0732">Signal</keyword>
<feature type="signal peptide" evidence="1">
    <location>
        <begin position="1"/>
        <end position="21"/>
    </location>
</feature>
<evidence type="ECO:0000259" key="2">
    <source>
        <dbReference type="Pfam" id="PF12708"/>
    </source>
</evidence>
<comment type="caution">
    <text evidence="3">The sequence shown here is derived from an EMBL/GenBank/DDBJ whole genome shotgun (WGS) entry which is preliminary data.</text>
</comment>
<dbReference type="EMBL" id="QWIK01002212">
    <property type="protein sequence ID" value="RMX89693.1"/>
    <property type="molecule type" value="Genomic_DNA"/>
</dbReference>
<feature type="chain" id="PRO_5017990590" description="Rhamnogalacturonase A/B/Epimerase-like pectate lyase domain-containing protein" evidence="1">
    <location>
        <begin position="22"/>
        <end position="872"/>
    </location>
</feature>
<dbReference type="InterPro" id="IPR011050">
    <property type="entry name" value="Pectin_lyase_fold/virulence"/>
</dbReference>
<evidence type="ECO:0000313" key="4">
    <source>
        <dbReference type="Proteomes" id="UP000282582"/>
    </source>
</evidence>
<dbReference type="SUPFAM" id="SSF51126">
    <property type="entry name" value="Pectin lyase-like"/>
    <property type="match status" value="2"/>
</dbReference>
<dbReference type="Gene3D" id="2.160.20.10">
    <property type="entry name" value="Single-stranded right-handed beta-helix, Pectin lyase-like"/>
    <property type="match status" value="2"/>
</dbReference>
<evidence type="ECO:0000313" key="3">
    <source>
        <dbReference type="EMBL" id="RMX89693.1"/>
    </source>
</evidence>
<evidence type="ECO:0000256" key="1">
    <source>
        <dbReference type="SAM" id="SignalP"/>
    </source>
</evidence>
<name>A0A3M6XFT7_HORWE</name>
<feature type="domain" description="Rhamnogalacturonase A/B/Epimerase-like pectate lyase" evidence="2">
    <location>
        <begin position="106"/>
        <end position="325"/>
    </location>
</feature>
<dbReference type="GO" id="GO:0004650">
    <property type="term" value="F:polygalacturonase activity"/>
    <property type="evidence" value="ECO:0007669"/>
    <property type="project" value="InterPro"/>
</dbReference>
<dbReference type="InterPro" id="IPR039279">
    <property type="entry name" value="QRT3-like"/>
</dbReference>
<dbReference type="Proteomes" id="UP000282582">
    <property type="component" value="Unassembled WGS sequence"/>
</dbReference>
<dbReference type="PANTHER" id="PTHR33928">
    <property type="entry name" value="POLYGALACTURONASE QRT3"/>
    <property type="match status" value="1"/>
</dbReference>
<dbReference type="InterPro" id="IPR012334">
    <property type="entry name" value="Pectin_lyas_fold"/>
</dbReference>
<dbReference type="CDD" id="cd23668">
    <property type="entry name" value="GH55_beta13glucanase-like"/>
    <property type="match status" value="1"/>
</dbReference>
<dbReference type="InterPro" id="IPR024535">
    <property type="entry name" value="RHGA/B-epi-like_pectate_lyase"/>
</dbReference>
<dbReference type="Pfam" id="PF12708">
    <property type="entry name" value="Pect-lyase_RHGA_epim"/>
    <property type="match status" value="1"/>
</dbReference>
<organism evidence="3 4">
    <name type="scientific">Hortaea werneckii</name>
    <name type="common">Black yeast</name>
    <name type="synonym">Cladosporium werneckii</name>
    <dbReference type="NCBI Taxonomy" id="91943"/>
    <lineage>
        <taxon>Eukaryota</taxon>
        <taxon>Fungi</taxon>
        <taxon>Dikarya</taxon>
        <taxon>Ascomycota</taxon>
        <taxon>Pezizomycotina</taxon>
        <taxon>Dothideomycetes</taxon>
        <taxon>Dothideomycetidae</taxon>
        <taxon>Mycosphaerellales</taxon>
        <taxon>Teratosphaeriaceae</taxon>
        <taxon>Hortaea</taxon>
    </lineage>
</organism>
<reference evidence="3 4" key="1">
    <citation type="journal article" date="2018" name="BMC Genomics">
        <title>Genomic evidence for intraspecific hybridization in a clonal and extremely halotolerant yeast.</title>
        <authorList>
            <person name="Gostincar C."/>
            <person name="Stajich J.E."/>
            <person name="Zupancic J."/>
            <person name="Zalar P."/>
            <person name="Gunde-Cimerman N."/>
        </authorList>
    </citation>
    <scope>NUCLEOTIDE SEQUENCE [LARGE SCALE GENOMIC DNA]</scope>
    <source>
        <strain evidence="3 4">EXF-6654</strain>
    </source>
</reference>
<dbReference type="PANTHER" id="PTHR33928:SF2">
    <property type="entry name" value="PECTATE LYASE SUPERFAMILY PROTEIN DOMAIN-CONTAINING PROTEIN-RELATED"/>
    <property type="match status" value="1"/>
</dbReference>
<protein>
    <recommendedName>
        <fullName evidence="2">Rhamnogalacturonase A/B/Epimerase-like pectate lyase domain-containing protein</fullName>
    </recommendedName>
</protein>
<dbReference type="AlphaFoldDB" id="A0A3M6XFT7"/>
<gene>
    <name evidence="3" type="ORF">D0868_14621</name>
</gene>